<keyword evidence="2" id="KW-0812">Transmembrane</keyword>
<dbReference type="GO" id="GO:0008270">
    <property type="term" value="F:zinc ion binding"/>
    <property type="evidence" value="ECO:0007669"/>
    <property type="project" value="UniProtKB-KW"/>
</dbReference>
<keyword evidence="1" id="KW-0479">Metal-binding</keyword>
<evidence type="ECO:0000313" key="4">
    <source>
        <dbReference type="EMBL" id="SPD26139.1"/>
    </source>
</evidence>
<dbReference type="EMBL" id="OIVN01006146">
    <property type="protein sequence ID" value="SPD26139.1"/>
    <property type="molecule type" value="Genomic_DNA"/>
</dbReference>
<evidence type="ECO:0000256" key="2">
    <source>
        <dbReference type="SAM" id="Phobius"/>
    </source>
</evidence>
<dbReference type="InterPro" id="IPR013083">
    <property type="entry name" value="Znf_RING/FYVE/PHD"/>
</dbReference>
<reference evidence="4" key="1">
    <citation type="submission" date="2018-02" db="EMBL/GenBank/DDBJ databases">
        <authorList>
            <person name="Cohen D.B."/>
            <person name="Kent A.D."/>
        </authorList>
    </citation>
    <scope>NUCLEOTIDE SEQUENCE</scope>
</reference>
<dbReference type="PROSITE" id="PS50089">
    <property type="entry name" value="ZF_RING_2"/>
    <property type="match status" value="1"/>
</dbReference>
<keyword evidence="2" id="KW-1133">Transmembrane helix</keyword>
<name>A0A2N9IPS6_FAGSY</name>
<dbReference type="Gene3D" id="3.30.40.10">
    <property type="entry name" value="Zinc/RING finger domain, C3HC4 (zinc finger)"/>
    <property type="match status" value="1"/>
</dbReference>
<keyword evidence="2" id="KW-0472">Membrane</keyword>
<accession>A0A2N9IPS6</accession>
<keyword evidence="1" id="KW-0862">Zinc</keyword>
<dbReference type="AlphaFoldDB" id="A0A2N9IPS6"/>
<dbReference type="SUPFAM" id="SSF57850">
    <property type="entry name" value="RING/U-box"/>
    <property type="match status" value="1"/>
</dbReference>
<feature type="transmembrane region" description="Helical" evidence="2">
    <location>
        <begin position="22"/>
        <end position="40"/>
    </location>
</feature>
<sequence>MAPVDSLSSMSDLINLVPPEPANPTLVFILGVIVGLLCLGEPKLRPQPMRVIRQGNISREHVPDGCMVCGHRIVEGQDVIGLPYCHHMFHASCIIRRLDQYGLCPSCGHFVDAGFVYRVAPSSPDTDADDEV</sequence>
<gene>
    <name evidence="4" type="ORF">FSB_LOCUS54021</name>
</gene>
<protein>
    <recommendedName>
        <fullName evidence="3">RING-type domain-containing protein</fullName>
    </recommendedName>
</protein>
<evidence type="ECO:0000259" key="3">
    <source>
        <dbReference type="PROSITE" id="PS50089"/>
    </source>
</evidence>
<dbReference type="Pfam" id="PF13639">
    <property type="entry name" value="zf-RING_2"/>
    <property type="match status" value="1"/>
</dbReference>
<organism evidence="4">
    <name type="scientific">Fagus sylvatica</name>
    <name type="common">Beechnut</name>
    <dbReference type="NCBI Taxonomy" id="28930"/>
    <lineage>
        <taxon>Eukaryota</taxon>
        <taxon>Viridiplantae</taxon>
        <taxon>Streptophyta</taxon>
        <taxon>Embryophyta</taxon>
        <taxon>Tracheophyta</taxon>
        <taxon>Spermatophyta</taxon>
        <taxon>Magnoliopsida</taxon>
        <taxon>eudicotyledons</taxon>
        <taxon>Gunneridae</taxon>
        <taxon>Pentapetalae</taxon>
        <taxon>rosids</taxon>
        <taxon>fabids</taxon>
        <taxon>Fagales</taxon>
        <taxon>Fagaceae</taxon>
        <taxon>Fagus</taxon>
    </lineage>
</organism>
<keyword evidence="1" id="KW-0863">Zinc-finger</keyword>
<dbReference type="InterPro" id="IPR001841">
    <property type="entry name" value="Znf_RING"/>
</dbReference>
<evidence type="ECO:0000256" key="1">
    <source>
        <dbReference type="PROSITE-ProRule" id="PRU00175"/>
    </source>
</evidence>
<feature type="domain" description="RING-type" evidence="3">
    <location>
        <begin position="66"/>
        <end position="107"/>
    </location>
</feature>
<proteinExistence type="predicted"/>